<dbReference type="Proteomes" id="UP000194236">
    <property type="component" value="Unassembled WGS sequence"/>
</dbReference>
<name>A0A1Y3BHF3_EURMA</name>
<feature type="compositionally biased region" description="Low complexity" evidence="1">
    <location>
        <begin position="85"/>
        <end position="104"/>
    </location>
</feature>
<dbReference type="EMBL" id="MUJZ01024030">
    <property type="protein sequence ID" value="OTF79253.1"/>
    <property type="molecule type" value="Genomic_DNA"/>
</dbReference>
<reference evidence="2 3" key="1">
    <citation type="submission" date="2017-03" db="EMBL/GenBank/DDBJ databases">
        <title>Genome Survey of Euroglyphus maynei.</title>
        <authorList>
            <person name="Arlian L.G."/>
            <person name="Morgan M.S."/>
            <person name="Rider S.D."/>
        </authorList>
    </citation>
    <scope>NUCLEOTIDE SEQUENCE [LARGE SCALE GENOMIC DNA]</scope>
    <source>
        <strain evidence="2">Arlian Lab</strain>
        <tissue evidence="2">Whole body</tissue>
    </source>
</reference>
<comment type="caution">
    <text evidence="2">The sequence shown here is derived from an EMBL/GenBank/DDBJ whole genome shotgun (WGS) entry which is preliminary data.</text>
</comment>
<sequence length="116" mass="12655">MTTRLQQLSSTSELKDCELERLRKTIDVLKKQGGSLVGHAKSATIMNPLGINATNFHCSSFSFALKTSSLQRNPKNLNHNPFAKSSLSISPSSPNDTNHNFTNDTTVLATGHIIDD</sequence>
<protein>
    <submittedName>
        <fullName evidence="2">Uncharacterized protein</fullName>
    </submittedName>
</protein>
<feature type="region of interest" description="Disordered" evidence="1">
    <location>
        <begin position="72"/>
        <end position="104"/>
    </location>
</feature>
<organism evidence="2 3">
    <name type="scientific">Euroglyphus maynei</name>
    <name type="common">Mayne's house dust mite</name>
    <dbReference type="NCBI Taxonomy" id="6958"/>
    <lineage>
        <taxon>Eukaryota</taxon>
        <taxon>Metazoa</taxon>
        <taxon>Ecdysozoa</taxon>
        <taxon>Arthropoda</taxon>
        <taxon>Chelicerata</taxon>
        <taxon>Arachnida</taxon>
        <taxon>Acari</taxon>
        <taxon>Acariformes</taxon>
        <taxon>Sarcoptiformes</taxon>
        <taxon>Astigmata</taxon>
        <taxon>Psoroptidia</taxon>
        <taxon>Analgoidea</taxon>
        <taxon>Pyroglyphidae</taxon>
        <taxon>Pyroglyphinae</taxon>
        <taxon>Euroglyphus</taxon>
    </lineage>
</organism>
<dbReference type="AlphaFoldDB" id="A0A1Y3BHF3"/>
<gene>
    <name evidence="2" type="ORF">BLA29_010806</name>
</gene>
<feature type="non-terminal residue" evidence="2">
    <location>
        <position position="116"/>
    </location>
</feature>
<accession>A0A1Y3BHF3</accession>
<proteinExistence type="predicted"/>
<keyword evidence="3" id="KW-1185">Reference proteome</keyword>
<evidence type="ECO:0000313" key="3">
    <source>
        <dbReference type="Proteomes" id="UP000194236"/>
    </source>
</evidence>
<evidence type="ECO:0000313" key="2">
    <source>
        <dbReference type="EMBL" id="OTF79253.1"/>
    </source>
</evidence>
<evidence type="ECO:0000256" key="1">
    <source>
        <dbReference type="SAM" id="MobiDB-lite"/>
    </source>
</evidence>